<dbReference type="EMBL" id="LFIW01000420">
    <property type="protein sequence ID" value="KZL86429.1"/>
    <property type="molecule type" value="Genomic_DNA"/>
</dbReference>
<proteinExistence type="predicted"/>
<accession>A0A162NXZ5</accession>
<evidence type="ECO:0000256" key="1">
    <source>
        <dbReference type="SAM" id="MobiDB-lite"/>
    </source>
</evidence>
<sequence length="139" mass="14803">MASSAYDVWDARYNRPIVGGKVTNPTTGQVEDAGSMFVAGPPSIQAMWFNVKSSPSSSGWKSGVYSVVSLNASVYSLTVVCDSTATLSEFRQVIRTMRSELRGENEPGPSQANEDAPKTTSEVEDAAQEQPKVGGHVDA</sequence>
<evidence type="ECO:0000313" key="2">
    <source>
        <dbReference type="EMBL" id="KZL86429.1"/>
    </source>
</evidence>
<dbReference type="AlphaFoldDB" id="A0A162NXZ5"/>
<organism evidence="2 3">
    <name type="scientific">Colletotrichum incanum</name>
    <name type="common">Soybean anthracnose fungus</name>
    <dbReference type="NCBI Taxonomy" id="1573173"/>
    <lineage>
        <taxon>Eukaryota</taxon>
        <taxon>Fungi</taxon>
        <taxon>Dikarya</taxon>
        <taxon>Ascomycota</taxon>
        <taxon>Pezizomycotina</taxon>
        <taxon>Sordariomycetes</taxon>
        <taxon>Hypocreomycetidae</taxon>
        <taxon>Glomerellales</taxon>
        <taxon>Glomerellaceae</taxon>
        <taxon>Colletotrichum</taxon>
        <taxon>Colletotrichum spaethianum species complex</taxon>
    </lineage>
</organism>
<feature type="region of interest" description="Disordered" evidence="1">
    <location>
        <begin position="98"/>
        <end position="139"/>
    </location>
</feature>
<reference evidence="2 3" key="1">
    <citation type="submission" date="2015-06" db="EMBL/GenBank/DDBJ databases">
        <title>Survival trade-offs in plant roots during colonization by closely related pathogenic and mutualistic fungi.</title>
        <authorList>
            <person name="Hacquard S."/>
            <person name="Kracher B."/>
            <person name="Hiruma K."/>
            <person name="Weinman A."/>
            <person name="Muench P."/>
            <person name="Garrido Oter R."/>
            <person name="Ver Loren van Themaat E."/>
            <person name="Dallerey J.-F."/>
            <person name="Damm U."/>
            <person name="Henrissat B."/>
            <person name="Lespinet O."/>
            <person name="Thon M."/>
            <person name="Kemen E."/>
            <person name="McHardy A.C."/>
            <person name="Schulze-Lefert P."/>
            <person name="O'Connell R.J."/>
        </authorList>
    </citation>
    <scope>NUCLEOTIDE SEQUENCE [LARGE SCALE GENOMIC DNA]</scope>
    <source>
        <strain evidence="2 3">MAFF 238704</strain>
    </source>
</reference>
<dbReference type="Proteomes" id="UP000076584">
    <property type="component" value="Unassembled WGS sequence"/>
</dbReference>
<keyword evidence="3" id="KW-1185">Reference proteome</keyword>
<gene>
    <name evidence="2" type="ORF">CI238_02652</name>
</gene>
<evidence type="ECO:0000313" key="3">
    <source>
        <dbReference type="Proteomes" id="UP000076584"/>
    </source>
</evidence>
<protein>
    <submittedName>
        <fullName evidence="2">Uncharacterized protein</fullName>
    </submittedName>
</protein>
<comment type="caution">
    <text evidence="2">The sequence shown here is derived from an EMBL/GenBank/DDBJ whole genome shotgun (WGS) entry which is preliminary data.</text>
</comment>
<name>A0A162NXZ5_COLIC</name>